<protein>
    <submittedName>
        <fullName evidence="2">Putative tick transposon</fullName>
    </submittedName>
</protein>
<dbReference type="InterPro" id="IPR012337">
    <property type="entry name" value="RNaseH-like_sf"/>
</dbReference>
<reference evidence="2" key="1">
    <citation type="submission" date="2020-03" db="EMBL/GenBank/DDBJ databases">
        <title>A transcriptome and proteome of the tick Rhipicephalus microplus shaped by the genetic composition of its hosts and developmental stage.</title>
        <authorList>
            <person name="Garcia G.R."/>
            <person name="Ribeiro J.M.C."/>
            <person name="Maruyama S.R."/>
            <person name="Gardinasse L.G."/>
            <person name="Nelson K."/>
            <person name="Ferreira B.R."/>
            <person name="Andrade T.G."/>
            <person name="Santos I.K.F.M."/>
        </authorList>
    </citation>
    <scope>NUCLEOTIDE SEQUENCE</scope>
    <source>
        <strain evidence="2">NSGR</strain>
        <tissue evidence="2">Salivary glands</tissue>
    </source>
</reference>
<feature type="domain" description="Integrase catalytic" evidence="1">
    <location>
        <begin position="1"/>
        <end position="123"/>
    </location>
</feature>
<sequence>MPFAQIGMDLLGPFPTSHTGNKWVIVATDYLTRYAETKALSSGTAVEAARFFIENIVLRHGAPRIIITDRGTAFTAMLLKSVLELSGTAHRKLPPTTHKPMAQQNASTRTIADMLSMYIDVDQ</sequence>
<dbReference type="InterPro" id="IPR050951">
    <property type="entry name" value="Retrovirus_Pol_polyprotein"/>
</dbReference>
<accession>A0A6G5A979</accession>
<dbReference type="PROSITE" id="PS50994">
    <property type="entry name" value="INTEGRASE"/>
    <property type="match status" value="1"/>
</dbReference>
<dbReference type="PANTHER" id="PTHR37984">
    <property type="entry name" value="PROTEIN CBG26694"/>
    <property type="match status" value="1"/>
</dbReference>
<evidence type="ECO:0000259" key="1">
    <source>
        <dbReference type="PROSITE" id="PS50994"/>
    </source>
</evidence>
<dbReference type="Pfam" id="PF00665">
    <property type="entry name" value="rve"/>
    <property type="match status" value="1"/>
</dbReference>
<organism evidence="2">
    <name type="scientific">Rhipicephalus microplus</name>
    <name type="common">Cattle tick</name>
    <name type="synonym">Boophilus microplus</name>
    <dbReference type="NCBI Taxonomy" id="6941"/>
    <lineage>
        <taxon>Eukaryota</taxon>
        <taxon>Metazoa</taxon>
        <taxon>Ecdysozoa</taxon>
        <taxon>Arthropoda</taxon>
        <taxon>Chelicerata</taxon>
        <taxon>Arachnida</taxon>
        <taxon>Acari</taxon>
        <taxon>Parasitiformes</taxon>
        <taxon>Ixodida</taxon>
        <taxon>Ixodoidea</taxon>
        <taxon>Ixodidae</taxon>
        <taxon>Rhipicephalinae</taxon>
        <taxon>Rhipicephalus</taxon>
        <taxon>Boophilus</taxon>
    </lineage>
</organism>
<dbReference type="EMBL" id="GIKN01005279">
    <property type="protein sequence ID" value="NIE47552.1"/>
    <property type="molecule type" value="Transcribed_RNA"/>
</dbReference>
<dbReference type="InterPro" id="IPR001584">
    <property type="entry name" value="Integrase_cat-core"/>
</dbReference>
<proteinExistence type="predicted"/>
<evidence type="ECO:0000313" key="2">
    <source>
        <dbReference type="EMBL" id="NIE47552.1"/>
    </source>
</evidence>
<dbReference type="Gene3D" id="3.30.420.10">
    <property type="entry name" value="Ribonuclease H-like superfamily/Ribonuclease H"/>
    <property type="match status" value="1"/>
</dbReference>
<dbReference type="AlphaFoldDB" id="A0A6G5A979"/>
<dbReference type="PANTHER" id="PTHR37984:SF5">
    <property type="entry name" value="PROTEIN NYNRIN-LIKE"/>
    <property type="match status" value="1"/>
</dbReference>
<dbReference type="GO" id="GO:0003676">
    <property type="term" value="F:nucleic acid binding"/>
    <property type="evidence" value="ECO:0007669"/>
    <property type="project" value="InterPro"/>
</dbReference>
<name>A0A6G5A979_RHIMP</name>
<dbReference type="GO" id="GO:0015074">
    <property type="term" value="P:DNA integration"/>
    <property type="evidence" value="ECO:0007669"/>
    <property type="project" value="InterPro"/>
</dbReference>
<dbReference type="SUPFAM" id="SSF53098">
    <property type="entry name" value="Ribonuclease H-like"/>
    <property type="match status" value="1"/>
</dbReference>
<dbReference type="InterPro" id="IPR036397">
    <property type="entry name" value="RNaseH_sf"/>
</dbReference>